<dbReference type="GO" id="GO:0015679">
    <property type="term" value="P:plasma membrane copper ion transport"/>
    <property type="evidence" value="ECO:0007669"/>
    <property type="project" value="TreeGrafter"/>
</dbReference>
<evidence type="ECO:0000259" key="5">
    <source>
        <dbReference type="Pfam" id="PF25975"/>
    </source>
</evidence>
<dbReference type="Gene3D" id="2.40.50.100">
    <property type="match status" value="1"/>
</dbReference>
<dbReference type="SUPFAM" id="SSF111369">
    <property type="entry name" value="HlyD-like secretion proteins"/>
    <property type="match status" value="1"/>
</dbReference>
<dbReference type="PANTHER" id="PTHR30097:SF4">
    <property type="entry name" value="SLR6042 PROTEIN"/>
    <property type="match status" value="1"/>
</dbReference>
<feature type="domain" description="CzcB-like C-terminal circularly permuted SH3-like" evidence="5">
    <location>
        <begin position="325"/>
        <end position="385"/>
    </location>
</feature>
<dbReference type="GO" id="GO:0022857">
    <property type="term" value="F:transmembrane transporter activity"/>
    <property type="evidence" value="ECO:0007669"/>
    <property type="project" value="InterPro"/>
</dbReference>
<dbReference type="Pfam" id="PF25975">
    <property type="entry name" value="CzcB_C"/>
    <property type="match status" value="1"/>
</dbReference>
<evidence type="ECO:0000256" key="1">
    <source>
        <dbReference type="ARBA" id="ARBA00009477"/>
    </source>
</evidence>
<feature type="domain" description="CusB-like beta-barrel" evidence="3">
    <location>
        <begin position="244"/>
        <end position="319"/>
    </location>
</feature>
<dbReference type="InterPro" id="IPR006143">
    <property type="entry name" value="RND_pump_MFP"/>
</dbReference>
<dbReference type="GO" id="GO:0030313">
    <property type="term" value="C:cell envelope"/>
    <property type="evidence" value="ECO:0007669"/>
    <property type="project" value="TreeGrafter"/>
</dbReference>
<proteinExistence type="inferred from homology"/>
<dbReference type="InterPro" id="IPR051909">
    <property type="entry name" value="MFP_Cation_Efflux"/>
</dbReference>
<dbReference type="GO" id="GO:0060003">
    <property type="term" value="P:copper ion export"/>
    <property type="evidence" value="ECO:0007669"/>
    <property type="project" value="TreeGrafter"/>
</dbReference>
<dbReference type="NCBIfam" id="TIGR01730">
    <property type="entry name" value="RND_mfp"/>
    <property type="match status" value="1"/>
</dbReference>
<dbReference type="EMBL" id="MLJW01000071">
    <property type="protein sequence ID" value="OIR02870.1"/>
    <property type="molecule type" value="Genomic_DNA"/>
</dbReference>
<dbReference type="AlphaFoldDB" id="A0A1J5SS26"/>
<name>A0A1J5SS26_9ZZZZ</name>
<dbReference type="Pfam" id="PF25973">
    <property type="entry name" value="BSH_CzcB"/>
    <property type="match status" value="1"/>
</dbReference>
<organism evidence="6">
    <name type="scientific">mine drainage metagenome</name>
    <dbReference type="NCBI Taxonomy" id="410659"/>
    <lineage>
        <taxon>unclassified sequences</taxon>
        <taxon>metagenomes</taxon>
        <taxon>ecological metagenomes</taxon>
    </lineage>
</organism>
<dbReference type="Pfam" id="PF25954">
    <property type="entry name" value="Beta-barrel_RND_2"/>
    <property type="match status" value="1"/>
</dbReference>
<sequence>MAMYSPFFAVIPQKKLTLKVIALSLFFVFNLTACKPNKEAAPVAPAVVDPNVVEISPQLQQQLKLAAVGKVDMREILRVSGSIQVDEQRVARLGASVTGRINDIDAVLGQHVKQGQVLATLNSTELAQNQLSYIKALQQISLQTKAVERARLLLESDVISAAELQRREAELAAAQAELYAARDQLLVLGMSEQAIKQLTNSGQMRSFSSVTARLNGTVISRKVNLGQVVQPAEELFIVADLSHVWAVAEVPEQQIELIQQGEDVKIEIPALGGKQMTGKLIYVGDVVNPETRTVTVRTDIENVSGNIKPDMLISMLVQSKPQPYLAVPLQAIVRENDKDHVFVQIAPNKYRLKEVVLGVEYDGMVAVNRGIDTGEIVVGEGAFHLNNERKRKELE</sequence>
<dbReference type="GO" id="GO:0016020">
    <property type="term" value="C:membrane"/>
    <property type="evidence" value="ECO:0007669"/>
    <property type="project" value="InterPro"/>
</dbReference>
<feature type="domain" description="CzcB-like barrel-sandwich hybrid" evidence="4">
    <location>
        <begin position="90"/>
        <end position="240"/>
    </location>
</feature>
<dbReference type="FunFam" id="2.40.30.170:FF:000010">
    <property type="entry name" value="Efflux RND transporter periplasmic adaptor subunit"/>
    <property type="match status" value="1"/>
</dbReference>
<dbReference type="InterPro" id="IPR058792">
    <property type="entry name" value="Beta-barrel_RND_2"/>
</dbReference>
<dbReference type="InterPro" id="IPR058647">
    <property type="entry name" value="BSH_CzcB-like"/>
</dbReference>
<dbReference type="Gene3D" id="2.40.30.170">
    <property type="match status" value="1"/>
</dbReference>
<accession>A0A1J5SS26</accession>
<evidence type="ECO:0000259" key="3">
    <source>
        <dbReference type="Pfam" id="PF25954"/>
    </source>
</evidence>
<keyword evidence="2" id="KW-0813">Transport</keyword>
<gene>
    <name evidence="6" type="primary">czcB_9</name>
    <name evidence="6" type="ORF">GALL_150780</name>
</gene>
<protein>
    <submittedName>
        <fullName evidence="6">Cobalt-zinc-cadmium resistance protein CzcB</fullName>
    </submittedName>
</protein>
<comment type="similarity">
    <text evidence="1">Belongs to the membrane fusion protein (MFP) (TC 8.A.1) family.</text>
</comment>
<dbReference type="InterPro" id="IPR058649">
    <property type="entry name" value="CzcB_C"/>
</dbReference>
<dbReference type="Gene3D" id="2.40.420.20">
    <property type="match status" value="1"/>
</dbReference>
<evidence type="ECO:0000259" key="4">
    <source>
        <dbReference type="Pfam" id="PF25973"/>
    </source>
</evidence>
<dbReference type="PANTHER" id="PTHR30097">
    <property type="entry name" value="CATION EFFLUX SYSTEM PROTEIN CUSB"/>
    <property type="match status" value="1"/>
</dbReference>
<evidence type="ECO:0000313" key="6">
    <source>
        <dbReference type="EMBL" id="OIR02870.1"/>
    </source>
</evidence>
<comment type="caution">
    <text evidence="6">The sequence shown here is derived from an EMBL/GenBank/DDBJ whole genome shotgun (WGS) entry which is preliminary data.</text>
</comment>
<evidence type="ECO:0000256" key="2">
    <source>
        <dbReference type="ARBA" id="ARBA00022448"/>
    </source>
</evidence>
<reference evidence="6" key="1">
    <citation type="submission" date="2016-10" db="EMBL/GenBank/DDBJ databases">
        <title>Sequence of Gallionella enrichment culture.</title>
        <authorList>
            <person name="Poehlein A."/>
            <person name="Muehling M."/>
            <person name="Daniel R."/>
        </authorList>
    </citation>
    <scope>NUCLEOTIDE SEQUENCE</scope>
</reference>